<feature type="region of interest" description="Disordered" evidence="1">
    <location>
        <begin position="105"/>
        <end position="150"/>
    </location>
</feature>
<dbReference type="RefSeq" id="WP_203168507.1">
    <property type="nucleotide sequence ID" value="NZ_JAEVLS010000003.1"/>
</dbReference>
<accession>A0ABS1WZK3</accession>
<keyword evidence="2" id="KW-0812">Transmembrane</keyword>
<evidence type="ECO:0000256" key="2">
    <source>
        <dbReference type="SAM" id="Phobius"/>
    </source>
</evidence>
<proteinExistence type="predicted"/>
<reference evidence="3 4" key="1">
    <citation type="journal article" date="2021" name="Int. J. Syst. Evol. Microbiol.">
        <title>Steroidobacter gossypii sp. nov., isolated from soil of cotton cropping field.</title>
        <authorList>
            <person name="Huang R."/>
            <person name="Yang S."/>
            <person name="Zhen C."/>
            <person name="Liu W."/>
        </authorList>
    </citation>
    <scope>NUCLEOTIDE SEQUENCE [LARGE SCALE GENOMIC DNA]</scope>
    <source>
        <strain evidence="3 4">S1-65</strain>
    </source>
</reference>
<organism evidence="3 4">
    <name type="scientific">Steroidobacter gossypii</name>
    <dbReference type="NCBI Taxonomy" id="2805490"/>
    <lineage>
        <taxon>Bacteria</taxon>
        <taxon>Pseudomonadati</taxon>
        <taxon>Pseudomonadota</taxon>
        <taxon>Gammaproteobacteria</taxon>
        <taxon>Steroidobacterales</taxon>
        <taxon>Steroidobacteraceae</taxon>
        <taxon>Steroidobacter</taxon>
    </lineage>
</organism>
<gene>
    <name evidence="3" type="ORF">JM946_16840</name>
</gene>
<comment type="caution">
    <text evidence="3">The sequence shown here is derived from an EMBL/GenBank/DDBJ whole genome shotgun (WGS) entry which is preliminary data.</text>
</comment>
<keyword evidence="2" id="KW-0472">Membrane</keyword>
<feature type="compositionally biased region" description="Basic and acidic residues" evidence="1">
    <location>
        <begin position="129"/>
        <end position="150"/>
    </location>
</feature>
<evidence type="ECO:0000313" key="3">
    <source>
        <dbReference type="EMBL" id="MBM0106401.1"/>
    </source>
</evidence>
<dbReference type="EMBL" id="JAEVLS010000003">
    <property type="protein sequence ID" value="MBM0106401.1"/>
    <property type="molecule type" value="Genomic_DNA"/>
</dbReference>
<evidence type="ECO:0000256" key="1">
    <source>
        <dbReference type="SAM" id="MobiDB-lite"/>
    </source>
</evidence>
<protein>
    <submittedName>
        <fullName evidence="3">Uncharacterized protein</fullName>
    </submittedName>
</protein>
<name>A0ABS1WZK3_9GAMM</name>
<sequence length="150" mass="16626">MNAAAYSHDDDAPSDEARRQRRVRFEVIFASLWLAFGLFVLPALIFWVGSALLGAYGENAGLSTFYVDFYGDLADASGRAWIIALGPLLLIYLLRAIFIGVKDEPSARRDVEEEASPSPPRRAAPKAAPRNEPKRTPTPRARVEPRIGRE</sequence>
<feature type="transmembrane region" description="Helical" evidence="2">
    <location>
        <begin position="80"/>
        <end position="101"/>
    </location>
</feature>
<evidence type="ECO:0000313" key="4">
    <source>
        <dbReference type="Proteomes" id="UP000661077"/>
    </source>
</evidence>
<keyword evidence="2" id="KW-1133">Transmembrane helix</keyword>
<dbReference type="Proteomes" id="UP000661077">
    <property type="component" value="Unassembled WGS sequence"/>
</dbReference>
<feature type="transmembrane region" description="Helical" evidence="2">
    <location>
        <begin position="27"/>
        <end position="48"/>
    </location>
</feature>
<keyword evidence="4" id="KW-1185">Reference proteome</keyword>